<evidence type="ECO:0000256" key="3">
    <source>
        <dbReference type="ARBA" id="ARBA00022490"/>
    </source>
</evidence>
<dbReference type="Proteomes" id="UP001629113">
    <property type="component" value="Unassembled WGS sequence"/>
</dbReference>
<keyword evidence="4" id="KW-0539">Nucleus</keyword>
<feature type="compositionally biased region" description="Low complexity" evidence="5">
    <location>
        <begin position="383"/>
        <end position="401"/>
    </location>
</feature>
<dbReference type="PROSITE" id="PS50096">
    <property type="entry name" value="IQ"/>
    <property type="match status" value="1"/>
</dbReference>
<feature type="compositionally biased region" description="Low complexity" evidence="5">
    <location>
        <begin position="8"/>
        <end position="23"/>
    </location>
</feature>
<evidence type="ECO:0000256" key="2">
    <source>
        <dbReference type="ARBA" id="ARBA00004496"/>
    </source>
</evidence>
<protein>
    <submittedName>
        <fullName evidence="6">IQ calmodulin-binding motif domain protein</fullName>
    </submittedName>
</protein>
<feature type="compositionally biased region" description="Low complexity" evidence="5">
    <location>
        <begin position="34"/>
        <end position="44"/>
    </location>
</feature>
<feature type="compositionally biased region" description="Acidic residues" evidence="5">
    <location>
        <begin position="225"/>
        <end position="242"/>
    </location>
</feature>
<evidence type="ECO:0000313" key="7">
    <source>
        <dbReference type="Proteomes" id="UP001629113"/>
    </source>
</evidence>
<evidence type="ECO:0000313" key="6">
    <source>
        <dbReference type="EMBL" id="KAL3422152.1"/>
    </source>
</evidence>
<feature type="compositionally biased region" description="Basic and acidic residues" evidence="5">
    <location>
        <begin position="402"/>
        <end position="418"/>
    </location>
</feature>
<feature type="compositionally biased region" description="Basic and acidic residues" evidence="5">
    <location>
        <begin position="106"/>
        <end position="128"/>
    </location>
</feature>
<gene>
    <name evidence="6" type="ORF">PVAG01_06308</name>
</gene>
<feature type="compositionally biased region" description="Polar residues" evidence="5">
    <location>
        <begin position="178"/>
        <end position="188"/>
    </location>
</feature>
<comment type="subcellular location">
    <subcellularLocation>
        <location evidence="2">Cytoplasm</location>
    </subcellularLocation>
    <subcellularLocation>
        <location evidence="1">Nucleus</location>
    </subcellularLocation>
</comment>
<keyword evidence="3" id="KW-0963">Cytoplasm</keyword>
<feature type="compositionally biased region" description="Low complexity" evidence="5">
    <location>
        <begin position="189"/>
        <end position="208"/>
    </location>
</feature>
<accession>A0ABR4PGB9</accession>
<reference evidence="6 7" key="1">
    <citation type="submission" date="2024-06" db="EMBL/GenBank/DDBJ databases">
        <title>Complete genome of Phlyctema vagabunda strain 19-DSS-EL-015.</title>
        <authorList>
            <person name="Fiorenzani C."/>
        </authorList>
    </citation>
    <scope>NUCLEOTIDE SEQUENCE [LARGE SCALE GENOMIC DNA]</scope>
    <source>
        <strain evidence="6 7">19-DSS-EL-015</strain>
    </source>
</reference>
<evidence type="ECO:0000256" key="5">
    <source>
        <dbReference type="SAM" id="MobiDB-lite"/>
    </source>
</evidence>
<sequence length="669" mass="75347">MTPPCTGSSSSSASQTSRPQSLSISWSTPPELVSASRSRSCSRSPTRTQDPRQPHPHQHSSYNSRSRHDSVVSVSTRNSARSHQEYLDSLIPPTKESMEKISTVQEAKEEEITQKRLSQELNEEERAKAAGLIQRNYRGHRERRQLAGLSLDPSTRWTEAIKEARYRNLTQPRPKLGQGSNSEAPSLNGSRPALASPSLSSGPGQSAARQNWRKIGTIARRAGGDEDSDSESEIEDGTPEDEREARKRRKAEEKMVRQKAAKLMDLQYFLEMVDVKHRYGSNLRTYHEEWKKADTNENFFYWLDYGEGRFIDCQGCPRDRLDREQVRYLSKEERLSYLVKFDTEGRLCWAKNGARIDTTEKWKDSIKGIVPDTDDTPPFAPISEEAASRSTSSVSSVASQQEGHHHHDHEAEAEAEAARADKYATPKLDNSKGIKKVKHVSAATIFNKLLRGSVKKNTWIFVADTSFRLYVGIKQSGAFQHSSFLHGSRISAAGLIKIKDGRLSKLSPLSGHYRPPVANFRAFVHSLKDNGVDMSHVSISRSYAVLVGLEAYVKTRRRGKTLVKKITHGRDKLIAPEEVAKKEEEERDKSESAALERRFLEVKQKADEEGDIRTSRTFLERLRLRPRTPKKESTSMKEQREKEAEIEEPGTGPENAIPPDGARSLTTAS</sequence>
<keyword evidence="7" id="KW-1185">Reference proteome</keyword>
<dbReference type="PANTHER" id="PTHR31250">
    <property type="entry name" value="IQ DOMAIN-CONTAINING PROTEIN IQM3"/>
    <property type="match status" value="1"/>
</dbReference>
<evidence type="ECO:0000256" key="1">
    <source>
        <dbReference type="ARBA" id="ARBA00004123"/>
    </source>
</evidence>
<dbReference type="PANTHER" id="PTHR31250:SF27">
    <property type="entry name" value="IQ DOMAIN-CONTAINING PROTEIN IQM5"/>
    <property type="match status" value="1"/>
</dbReference>
<feature type="region of interest" description="Disordered" evidence="5">
    <location>
        <begin position="1"/>
        <end position="252"/>
    </location>
</feature>
<feature type="compositionally biased region" description="Basic and acidic residues" evidence="5">
    <location>
        <begin position="623"/>
        <end position="643"/>
    </location>
</feature>
<comment type="caution">
    <text evidence="6">The sequence shown here is derived from an EMBL/GenBank/DDBJ whole genome shotgun (WGS) entry which is preliminary data.</text>
</comment>
<evidence type="ECO:0000256" key="4">
    <source>
        <dbReference type="ARBA" id="ARBA00023242"/>
    </source>
</evidence>
<organism evidence="6 7">
    <name type="scientific">Phlyctema vagabunda</name>
    <dbReference type="NCBI Taxonomy" id="108571"/>
    <lineage>
        <taxon>Eukaryota</taxon>
        <taxon>Fungi</taxon>
        <taxon>Dikarya</taxon>
        <taxon>Ascomycota</taxon>
        <taxon>Pezizomycotina</taxon>
        <taxon>Leotiomycetes</taxon>
        <taxon>Helotiales</taxon>
        <taxon>Dermateaceae</taxon>
        <taxon>Phlyctema</taxon>
    </lineage>
</organism>
<feature type="region of interest" description="Disordered" evidence="5">
    <location>
        <begin position="367"/>
        <end position="418"/>
    </location>
</feature>
<dbReference type="InterPro" id="IPR044159">
    <property type="entry name" value="IQM"/>
</dbReference>
<proteinExistence type="predicted"/>
<name>A0ABR4PGB9_9HELO</name>
<dbReference type="EMBL" id="JBFCZG010000005">
    <property type="protein sequence ID" value="KAL3422152.1"/>
    <property type="molecule type" value="Genomic_DNA"/>
</dbReference>
<feature type="region of interest" description="Disordered" evidence="5">
    <location>
        <begin position="623"/>
        <end position="669"/>
    </location>
</feature>